<feature type="transmembrane region" description="Helical" evidence="1">
    <location>
        <begin position="188"/>
        <end position="206"/>
    </location>
</feature>
<dbReference type="EMBL" id="MN873038">
    <property type="protein sequence ID" value="QIC20278.1"/>
    <property type="molecule type" value="Genomic_DNA"/>
</dbReference>
<protein>
    <submittedName>
        <fullName evidence="2">Uncharacterized protein</fullName>
    </submittedName>
</protein>
<keyword evidence="1" id="KW-1133">Transmembrane helix</keyword>
<geneLocation type="mitochondrion" evidence="2"/>
<reference evidence="2" key="1">
    <citation type="journal article" date="2021" name="Front. Genet.">
        <title>Comparative Mitogenomic Analysis Reveals Dynamics of Intron Within and Between Tricholoma Species and Phylogeny of Basidiomycota.</title>
        <authorList>
            <person name="Huang W."/>
            <person name="Feng H."/>
            <person name="Tu W."/>
            <person name="Xiong C."/>
            <person name="Jin X."/>
            <person name="Li P."/>
            <person name="Wang X."/>
            <person name="Li Q."/>
        </authorList>
    </citation>
    <scope>NUCLEOTIDE SEQUENCE</scope>
</reference>
<proteinExistence type="predicted"/>
<dbReference type="GeneID" id="44802828"/>
<dbReference type="RefSeq" id="YP_009739434.1">
    <property type="nucleotide sequence ID" value="NC_046502.1"/>
</dbReference>
<keyword evidence="1" id="KW-0812">Transmembrane</keyword>
<keyword evidence="2" id="KW-0496">Mitochondrion</keyword>
<keyword evidence="1" id="KW-0472">Membrane</keyword>
<evidence type="ECO:0000256" key="1">
    <source>
        <dbReference type="SAM" id="Phobius"/>
    </source>
</evidence>
<feature type="transmembrane region" description="Helical" evidence="1">
    <location>
        <begin position="98"/>
        <end position="117"/>
    </location>
</feature>
<sequence>MLLKCYQFNLKQLIYRDIYVIFRYLYIPKLEPLFHSHESSNWEGIIRNNTLQLSQISKIPVYISLIQFCQRDINIIFPKGKLIKDLIFSKLNSIKTKLIIVLCIFKLIHLFNIRGVSNYLNPYSFLSSLVAEISFDDIFDLESLNSLLEIDLDIMFIILFVLITLITLIIINFIIIFFIMIFLYNYKLYTFFLVISLILPVYNINIKQLIKSCKLFGFFSINLLKILNCGLSPENILLLFNDHFNTIVISKISTHSFMGNETQTIITTNNEPSQPSQPSSSHQSLIYSNSDKDIAIDNNLDISENDNSDKDRSNNQIANIKFTDFNKELNLEEKYDYLKEKFDRKGIDHNIPYLDWFINLLNQTDGHKTNIDQKIEFNLNHILKMERESQLNNLAFFRNKPFLMNKFDHSPIALPKIIPVFKGLSIYGEEDIIEEKK</sequence>
<accession>A0A6C0W3S0</accession>
<evidence type="ECO:0000313" key="2">
    <source>
        <dbReference type="EMBL" id="QIC20278.1"/>
    </source>
</evidence>
<feature type="transmembrane region" description="Helical" evidence="1">
    <location>
        <begin position="154"/>
        <end position="181"/>
    </location>
</feature>
<gene>
    <name evidence="2" type="primary">orf437</name>
</gene>
<name>A0A6C0W3S0_9AGAR</name>
<organism evidence="2">
    <name type="scientific">Tricholoma saponaceum</name>
    <dbReference type="NCBI Taxonomy" id="113602"/>
    <lineage>
        <taxon>Eukaryota</taxon>
        <taxon>Fungi</taxon>
        <taxon>Dikarya</taxon>
        <taxon>Basidiomycota</taxon>
        <taxon>Agaricomycotina</taxon>
        <taxon>Agaricomycetes</taxon>
        <taxon>Agaricomycetidae</taxon>
        <taxon>Agaricales</taxon>
        <taxon>Tricholomatineae</taxon>
        <taxon>Tricholomataceae</taxon>
        <taxon>Tricholoma</taxon>
    </lineage>
</organism>
<dbReference type="AlphaFoldDB" id="A0A6C0W3S0"/>